<dbReference type="EMBL" id="CACRXK020000224">
    <property type="protein sequence ID" value="CAB3979745.1"/>
    <property type="molecule type" value="Genomic_DNA"/>
</dbReference>
<name>A0A6S7FJ87_PARCT</name>
<evidence type="ECO:0000313" key="1">
    <source>
        <dbReference type="EMBL" id="CAB3979745.1"/>
    </source>
</evidence>
<proteinExistence type="predicted"/>
<organism evidence="1 2">
    <name type="scientific">Paramuricea clavata</name>
    <name type="common">Red gorgonian</name>
    <name type="synonym">Violescent sea-whip</name>
    <dbReference type="NCBI Taxonomy" id="317549"/>
    <lineage>
        <taxon>Eukaryota</taxon>
        <taxon>Metazoa</taxon>
        <taxon>Cnidaria</taxon>
        <taxon>Anthozoa</taxon>
        <taxon>Octocorallia</taxon>
        <taxon>Malacalcyonacea</taxon>
        <taxon>Plexauridae</taxon>
        <taxon>Paramuricea</taxon>
    </lineage>
</organism>
<protein>
    <submittedName>
        <fullName evidence="1">Uncharacterized protein</fullName>
    </submittedName>
</protein>
<keyword evidence="2" id="KW-1185">Reference proteome</keyword>
<comment type="caution">
    <text evidence="1">The sequence shown here is derived from an EMBL/GenBank/DDBJ whole genome shotgun (WGS) entry which is preliminary data.</text>
</comment>
<gene>
    <name evidence="1" type="ORF">PACLA_8A035385</name>
</gene>
<dbReference type="AlphaFoldDB" id="A0A6S7FJ87"/>
<dbReference type="Pfam" id="PF20231">
    <property type="entry name" value="DUF6589"/>
    <property type="match status" value="1"/>
</dbReference>
<dbReference type="OrthoDB" id="5983483at2759"/>
<dbReference type="Proteomes" id="UP001152795">
    <property type="component" value="Unassembled WGS sequence"/>
</dbReference>
<sequence length="109" mass="12327">MFKNENLNDEMIDILADIHEHYLPCEKVVYKDGSESSHILTQLFLGGDQLTEERARNAQKGHADGDTTFERLEGILPKVEDWHAGRILYQVLKKHGGSPNILLGSRAEI</sequence>
<accession>A0A6S7FJ87</accession>
<dbReference type="InterPro" id="IPR046496">
    <property type="entry name" value="DUF6589"/>
</dbReference>
<evidence type="ECO:0000313" key="2">
    <source>
        <dbReference type="Proteomes" id="UP001152795"/>
    </source>
</evidence>
<reference evidence="1" key="1">
    <citation type="submission" date="2020-04" db="EMBL/GenBank/DDBJ databases">
        <authorList>
            <person name="Alioto T."/>
            <person name="Alioto T."/>
            <person name="Gomez Garrido J."/>
        </authorList>
    </citation>
    <scope>NUCLEOTIDE SEQUENCE</scope>
    <source>
        <strain evidence="1">A484AB</strain>
    </source>
</reference>